<sequence length="104" mass="11606">MTKAQIVDRIAEATGLTKLETEAVVDGFMHTVLDAVSEGDRVELRGFGTFKSVERAPRTARNPRTDQPVPVPRRMVPVFKPAQEFRRRVEEEGAERLVGAEDDA</sequence>
<dbReference type="GO" id="GO:0005829">
    <property type="term" value="C:cytosol"/>
    <property type="evidence" value="ECO:0007669"/>
    <property type="project" value="TreeGrafter"/>
</dbReference>
<evidence type="ECO:0000256" key="5">
    <source>
        <dbReference type="SAM" id="MobiDB-lite"/>
    </source>
</evidence>
<dbReference type="PANTHER" id="PTHR33175:SF3">
    <property type="entry name" value="DNA-BINDING PROTEIN HU-BETA"/>
    <property type="match status" value="1"/>
</dbReference>
<accession>A0A271J203</accession>
<dbReference type="InterPro" id="IPR000119">
    <property type="entry name" value="Hist_DNA-bd"/>
</dbReference>
<dbReference type="InterPro" id="IPR010992">
    <property type="entry name" value="IHF-like_DNA-bd_dom_sf"/>
</dbReference>
<evidence type="ECO:0000256" key="1">
    <source>
        <dbReference type="ARBA" id="ARBA00010529"/>
    </source>
</evidence>
<comment type="similarity">
    <text evidence="1 4">Belongs to the bacterial histone-like protein family.</text>
</comment>
<evidence type="ECO:0000256" key="3">
    <source>
        <dbReference type="ARBA" id="ARBA00023125"/>
    </source>
</evidence>
<keyword evidence="2" id="KW-0226">DNA condensation</keyword>
<dbReference type="Proteomes" id="UP000216339">
    <property type="component" value="Unassembled WGS sequence"/>
</dbReference>
<reference evidence="6 7" key="1">
    <citation type="submission" date="2016-11" db="EMBL/GenBank/DDBJ databases">
        <title>Study of marine rhodopsin-containing bacteria.</title>
        <authorList>
            <person name="Yoshizawa S."/>
            <person name="Kumagai Y."/>
            <person name="Kogure K."/>
        </authorList>
    </citation>
    <scope>NUCLEOTIDE SEQUENCE [LARGE SCALE GENOMIC DNA]</scope>
    <source>
        <strain evidence="6 7">SAORIC-28</strain>
    </source>
</reference>
<dbReference type="PRINTS" id="PR01727">
    <property type="entry name" value="DNABINDINGHU"/>
</dbReference>
<name>A0A271J203_9BACT</name>
<gene>
    <name evidence="6" type="ORF">BSZ37_13010</name>
</gene>
<dbReference type="GO" id="GO:0030261">
    <property type="term" value="P:chromosome condensation"/>
    <property type="evidence" value="ECO:0007669"/>
    <property type="project" value="UniProtKB-KW"/>
</dbReference>
<dbReference type="PROSITE" id="PS00045">
    <property type="entry name" value="HISTONE_LIKE"/>
    <property type="match status" value="1"/>
</dbReference>
<keyword evidence="7" id="KW-1185">Reference proteome</keyword>
<dbReference type="Pfam" id="PF00216">
    <property type="entry name" value="Bac_DNA_binding"/>
    <property type="match status" value="1"/>
</dbReference>
<dbReference type="EMBL" id="MQWD01000001">
    <property type="protein sequence ID" value="PAP77288.1"/>
    <property type="molecule type" value="Genomic_DNA"/>
</dbReference>
<organism evidence="6 7">
    <name type="scientific">Rubrivirga marina</name>
    <dbReference type="NCBI Taxonomy" id="1196024"/>
    <lineage>
        <taxon>Bacteria</taxon>
        <taxon>Pseudomonadati</taxon>
        <taxon>Rhodothermota</taxon>
        <taxon>Rhodothermia</taxon>
        <taxon>Rhodothermales</taxon>
        <taxon>Rubricoccaceae</taxon>
        <taxon>Rubrivirga</taxon>
    </lineage>
</organism>
<evidence type="ECO:0000256" key="2">
    <source>
        <dbReference type="ARBA" id="ARBA00023067"/>
    </source>
</evidence>
<protein>
    <submittedName>
        <fullName evidence="6">Integration host factor subunit beta</fullName>
    </submittedName>
</protein>
<evidence type="ECO:0000313" key="7">
    <source>
        <dbReference type="Proteomes" id="UP000216339"/>
    </source>
</evidence>
<dbReference type="SUPFAM" id="SSF47729">
    <property type="entry name" value="IHF-like DNA-binding proteins"/>
    <property type="match status" value="1"/>
</dbReference>
<evidence type="ECO:0000256" key="4">
    <source>
        <dbReference type="RuleBase" id="RU003939"/>
    </source>
</evidence>
<dbReference type="RefSeq" id="WP_095510954.1">
    <property type="nucleotide sequence ID" value="NZ_MQWD01000001.1"/>
</dbReference>
<comment type="caution">
    <text evidence="6">The sequence shown here is derived from an EMBL/GenBank/DDBJ whole genome shotgun (WGS) entry which is preliminary data.</text>
</comment>
<dbReference type="GO" id="GO:0030527">
    <property type="term" value="F:structural constituent of chromatin"/>
    <property type="evidence" value="ECO:0007669"/>
    <property type="project" value="InterPro"/>
</dbReference>
<dbReference type="OrthoDB" id="9799835at2"/>
<dbReference type="Gene3D" id="4.10.520.10">
    <property type="entry name" value="IHF-like DNA-binding proteins"/>
    <property type="match status" value="1"/>
</dbReference>
<dbReference type="InterPro" id="IPR020816">
    <property type="entry name" value="Histone-like_DNA-bd_CS"/>
</dbReference>
<dbReference type="AlphaFoldDB" id="A0A271J203"/>
<dbReference type="SMART" id="SM00411">
    <property type="entry name" value="BHL"/>
    <property type="match status" value="1"/>
</dbReference>
<dbReference type="GO" id="GO:0003677">
    <property type="term" value="F:DNA binding"/>
    <property type="evidence" value="ECO:0007669"/>
    <property type="project" value="UniProtKB-KW"/>
</dbReference>
<dbReference type="PANTHER" id="PTHR33175">
    <property type="entry name" value="DNA-BINDING PROTEIN HU"/>
    <property type="match status" value="1"/>
</dbReference>
<feature type="region of interest" description="Disordered" evidence="5">
    <location>
        <begin position="55"/>
        <end position="76"/>
    </location>
</feature>
<keyword evidence="3" id="KW-0238">DNA-binding</keyword>
<dbReference type="CDD" id="cd13836">
    <property type="entry name" value="IHF_B"/>
    <property type="match status" value="1"/>
</dbReference>
<evidence type="ECO:0000313" key="6">
    <source>
        <dbReference type="EMBL" id="PAP77288.1"/>
    </source>
</evidence>
<proteinExistence type="inferred from homology"/>